<evidence type="ECO:0000313" key="2">
    <source>
        <dbReference type="Proteomes" id="UP000005984"/>
    </source>
</evidence>
<dbReference type="RefSeq" id="WP_004829089.1">
    <property type="nucleotide sequence ID" value="NZ_GG666049.1"/>
</dbReference>
<protein>
    <submittedName>
        <fullName evidence="1">Uncharacterized protein</fullName>
    </submittedName>
</protein>
<dbReference type="Proteomes" id="UP000005984">
    <property type="component" value="Unassembled WGS sequence"/>
</dbReference>
<dbReference type="EMBL" id="ABYO01000214">
    <property type="protein sequence ID" value="EEI86139.1"/>
    <property type="molecule type" value="Genomic_DNA"/>
</dbReference>
<dbReference type="HOGENOM" id="CLU_154493_0_0_9"/>
<proteinExistence type="predicted"/>
<accession>C2BG24</accession>
<dbReference type="AlphaFoldDB" id="C2BG24"/>
<comment type="caution">
    <text evidence="1">The sequence shown here is derived from an EMBL/GenBank/DDBJ whole genome shotgun (WGS) entry which is preliminary data.</text>
</comment>
<name>C2BG24_9FIRM</name>
<gene>
    <name evidence="1" type="ORF">HMPREF0072_1294</name>
</gene>
<sequence length="109" mass="12213">MATKDEKAKKVIEEPITAKAVEEERTYCYIGPNLPDGVLKKNSLIIGTKKAIKEKYKNEIEKYKQLEQLIIPVENLAEAKAKVESDGNILNKYYRDIASTVAANKEGGK</sequence>
<organism evidence="1 2">
    <name type="scientific">Anaerococcus lactolyticus ATCC 51172</name>
    <dbReference type="NCBI Taxonomy" id="525254"/>
    <lineage>
        <taxon>Bacteria</taxon>
        <taxon>Bacillati</taxon>
        <taxon>Bacillota</taxon>
        <taxon>Tissierellia</taxon>
        <taxon>Tissierellales</taxon>
        <taxon>Peptoniphilaceae</taxon>
        <taxon>Anaerococcus</taxon>
    </lineage>
</organism>
<dbReference type="STRING" id="525254.HMPREF0072_1294"/>
<reference evidence="1 2" key="1">
    <citation type="submission" date="2008-10" db="EMBL/GenBank/DDBJ databases">
        <authorList>
            <person name="Qin X."/>
            <person name="Bachman B."/>
            <person name="Battles P."/>
            <person name="Bell A."/>
            <person name="Bess C."/>
            <person name="Bickham C."/>
            <person name="Chaboub L."/>
            <person name="Chen D."/>
            <person name="Coyle M."/>
            <person name="Deiros D.R."/>
            <person name="Dinh H."/>
            <person name="Forbes L."/>
            <person name="Fowler G."/>
            <person name="Francisco L."/>
            <person name="Fu Q."/>
            <person name="Gubbala S."/>
            <person name="Hale W."/>
            <person name="Han Y."/>
            <person name="Hemphill L."/>
            <person name="Highlander S.K."/>
            <person name="Hirani K."/>
            <person name="Hogues M."/>
            <person name="Jackson L."/>
            <person name="Jakkamsetti A."/>
            <person name="Javaid M."/>
            <person name="Jiang H."/>
            <person name="Korchina V."/>
            <person name="Kovar C."/>
            <person name="Lara F."/>
            <person name="Lee S."/>
            <person name="Mata R."/>
            <person name="Mathew T."/>
            <person name="Moen C."/>
            <person name="Morales K."/>
            <person name="Munidasa M."/>
            <person name="Nazareth L."/>
            <person name="Ngo R."/>
            <person name="Nguyen L."/>
            <person name="Okwuonu G."/>
            <person name="Ongeri F."/>
            <person name="Patil S."/>
            <person name="Petrosino J."/>
            <person name="Pham C."/>
            <person name="Pham P."/>
            <person name="Pu L.-L."/>
            <person name="Puazo M."/>
            <person name="Raj R."/>
            <person name="Reid J."/>
            <person name="Rouhana J."/>
            <person name="Saada N."/>
            <person name="Shang Y."/>
            <person name="Simmons D."/>
            <person name="Thornton R."/>
            <person name="Warren J."/>
            <person name="Weissenberger G."/>
            <person name="Zhang J."/>
            <person name="Zhang L."/>
            <person name="Zhou C."/>
            <person name="Zhu D."/>
            <person name="Muzny D."/>
            <person name="Worley K."/>
            <person name="Gibbs R."/>
        </authorList>
    </citation>
    <scope>NUCLEOTIDE SEQUENCE [LARGE SCALE GENOMIC DNA]</scope>
    <source>
        <strain evidence="1 2">ATCC 51172</strain>
    </source>
</reference>
<evidence type="ECO:0000313" key="1">
    <source>
        <dbReference type="EMBL" id="EEI86139.1"/>
    </source>
</evidence>
<dbReference type="eggNOG" id="ENOG5033620">
    <property type="taxonomic scope" value="Bacteria"/>
</dbReference>
<keyword evidence="2" id="KW-1185">Reference proteome</keyword>